<dbReference type="Proteomes" id="UP001153269">
    <property type="component" value="Unassembled WGS sequence"/>
</dbReference>
<gene>
    <name evidence="2" type="ORF">PLEPLA_LOCUS41306</name>
</gene>
<keyword evidence="1" id="KW-0732">Signal</keyword>
<dbReference type="AlphaFoldDB" id="A0A9N7VQM5"/>
<comment type="caution">
    <text evidence="2">The sequence shown here is derived from an EMBL/GenBank/DDBJ whole genome shotgun (WGS) entry which is preliminary data.</text>
</comment>
<proteinExistence type="predicted"/>
<accession>A0A9N7VQM5</accession>
<protein>
    <recommendedName>
        <fullName evidence="4">Secreted protein</fullName>
    </recommendedName>
</protein>
<feature type="chain" id="PRO_5040422612" description="Secreted protein" evidence="1">
    <location>
        <begin position="26"/>
        <end position="130"/>
    </location>
</feature>
<evidence type="ECO:0000313" key="3">
    <source>
        <dbReference type="Proteomes" id="UP001153269"/>
    </source>
</evidence>
<evidence type="ECO:0000313" key="2">
    <source>
        <dbReference type="EMBL" id="CAB1453552.1"/>
    </source>
</evidence>
<keyword evidence="3" id="KW-1185">Reference proteome</keyword>
<dbReference type="EMBL" id="CADEAL010004175">
    <property type="protein sequence ID" value="CAB1453552.1"/>
    <property type="molecule type" value="Genomic_DNA"/>
</dbReference>
<name>A0A9N7VQM5_PLEPL</name>
<reference evidence="2" key="1">
    <citation type="submission" date="2020-03" db="EMBL/GenBank/DDBJ databases">
        <authorList>
            <person name="Weist P."/>
        </authorList>
    </citation>
    <scope>NUCLEOTIDE SEQUENCE</scope>
</reference>
<sequence length="130" mass="14307">MKLLVAVTIIVGSLIFLAFPNGSAADEKKKGPKVTAKKAIRLQGQQIPQGHPSDFYGSRPETSPEETALESVSMEIVSPMRTSAEALRPGWLSMATRLQRHQRLQFFITNSHDPDGWTANMSLENSGGQW</sequence>
<feature type="signal peptide" evidence="1">
    <location>
        <begin position="1"/>
        <end position="25"/>
    </location>
</feature>
<evidence type="ECO:0008006" key="4">
    <source>
        <dbReference type="Google" id="ProtNLM"/>
    </source>
</evidence>
<evidence type="ECO:0000256" key="1">
    <source>
        <dbReference type="SAM" id="SignalP"/>
    </source>
</evidence>
<organism evidence="2 3">
    <name type="scientific">Pleuronectes platessa</name>
    <name type="common">European plaice</name>
    <dbReference type="NCBI Taxonomy" id="8262"/>
    <lineage>
        <taxon>Eukaryota</taxon>
        <taxon>Metazoa</taxon>
        <taxon>Chordata</taxon>
        <taxon>Craniata</taxon>
        <taxon>Vertebrata</taxon>
        <taxon>Euteleostomi</taxon>
        <taxon>Actinopterygii</taxon>
        <taxon>Neopterygii</taxon>
        <taxon>Teleostei</taxon>
        <taxon>Neoteleostei</taxon>
        <taxon>Acanthomorphata</taxon>
        <taxon>Carangaria</taxon>
        <taxon>Pleuronectiformes</taxon>
        <taxon>Pleuronectoidei</taxon>
        <taxon>Pleuronectidae</taxon>
        <taxon>Pleuronectes</taxon>
    </lineage>
</organism>